<keyword evidence="4" id="KW-1185">Reference proteome</keyword>
<keyword evidence="1" id="KW-0378">Hydrolase</keyword>
<dbReference type="GO" id="GO:0016787">
    <property type="term" value="F:hydrolase activity"/>
    <property type="evidence" value="ECO:0007669"/>
    <property type="project" value="UniProtKB-KW"/>
</dbReference>
<sequence>MSAPWKDVMLEDVVQGPLAARIYHGEGDDKTPPLVLYLHGGAFLDTAAAINRPVAASLAAAGAIVIAADYSSPSQNVFPQVLECAFGLLSCLHSRRAQIGGKKSLLFVAGEEAGGNLAAGVALKARDQMPGALDGQILISPLLDPFMGTKSFGRAEESGMRERWTEGWNRYLGFLGGVCHPYAAPRYCSRLSGLAPALLLTAEDDPLRDESMEYGGLLKKAGVSVHQQVLPAGTGWPTIYGGQSSDQPIWQEEVCQSFKGFVQEMRAQPVCKFRL</sequence>
<dbReference type="InterPro" id="IPR050300">
    <property type="entry name" value="GDXG_lipolytic_enzyme"/>
</dbReference>
<feature type="domain" description="Alpha/beta hydrolase fold-3" evidence="2">
    <location>
        <begin position="35"/>
        <end position="231"/>
    </location>
</feature>
<dbReference type="PANTHER" id="PTHR48081">
    <property type="entry name" value="AB HYDROLASE SUPERFAMILY PROTEIN C4A8.06C"/>
    <property type="match status" value="1"/>
</dbReference>
<evidence type="ECO:0000313" key="4">
    <source>
        <dbReference type="Proteomes" id="UP000248925"/>
    </source>
</evidence>
<name>A0A2W4CML6_9HYPH</name>
<dbReference type="Pfam" id="PF07859">
    <property type="entry name" value="Abhydrolase_3"/>
    <property type="match status" value="1"/>
</dbReference>
<dbReference type="OrthoDB" id="9806180at2"/>
<dbReference type="PANTHER" id="PTHR48081:SF8">
    <property type="entry name" value="ALPHA_BETA HYDROLASE FOLD-3 DOMAIN-CONTAINING PROTEIN-RELATED"/>
    <property type="match status" value="1"/>
</dbReference>
<gene>
    <name evidence="3" type="ORF">CPY51_14645</name>
</gene>
<dbReference type="Gene3D" id="3.40.50.1820">
    <property type="entry name" value="alpha/beta hydrolase"/>
    <property type="match status" value="1"/>
</dbReference>
<dbReference type="SUPFAM" id="SSF53474">
    <property type="entry name" value="alpha/beta-Hydrolases"/>
    <property type="match status" value="1"/>
</dbReference>
<organism evidence="3 4">
    <name type="scientific">Rhizobium tubonense</name>
    <dbReference type="NCBI Taxonomy" id="484088"/>
    <lineage>
        <taxon>Bacteria</taxon>
        <taxon>Pseudomonadati</taxon>
        <taxon>Pseudomonadota</taxon>
        <taxon>Alphaproteobacteria</taxon>
        <taxon>Hyphomicrobiales</taxon>
        <taxon>Rhizobiaceae</taxon>
        <taxon>Rhizobium/Agrobacterium group</taxon>
        <taxon>Rhizobium</taxon>
    </lineage>
</organism>
<proteinExistence type="predicted"/>
<reference evidence="3 4" key="1">
    <citation type="journal article" date="2018" name="Sci. Rep.">
        <title>Rhizobium tumorigenes sp. nov., a novel plant tumorigenic bacterium isolated from cane gall tumors on thornless blackberry.</title>
        <authorList>
            <person name="Kuzmanovi N."/>
            <person name="Smalla K."/>
            <person name="Gronow S."/>
            <person name="PuBawska J."/>
        </authorList>
    </citation>
    <scope>NUCLEOTIDE SEQUENCE [LARGE SCALE GENOMIC DNA]</scope>
    <source>
        <strain evidence="3 4">CCBAU 85046</strain>
    </source>
</reference>
<dbReference type="RefSeq" id="WP_111160927.1">
    <property type="nucleotide sequence ID" value="NZ_PCDP01000035.1"/>
</dbReference>
<comment type="caution">
    <text evidence="3">The sequence shown here is derived from an EMBL/GenBank/DDBJ whole genome shotgun (WGS) entry which is preliminary data.</text>
</comment>
<protein>
    <submittedName>
        <fullName evidence="3">Esterase</fullName>
    </submittedName>
</protein>
<evidence type="ECO:0000259" key="2">
    <source>
        <dbReference type="Pfam" id="PF07859"/>
    </source>
</evidence>
<evidence type="ECO:0000256" key="1">
    <source>
        <dbReference type="ARBA" id="ARBA00022801"/>
    </source>
</evidence>
<dbReference type="EMBL" id="PCDP01000035">
    <property type="protein sequence ID" value="PZM14077.1"/>
    <property type="molecule type" value="Genomic_DNA"/>
</dbReference>
<dbReference type="InterPro" id="IPR029058">
    <property type="entry name" value="AB_hydrolase_fold"/>
</dbReference>
<evidence type="ECO:0000313" key="3">
    <source>
        <dbReference type="EMBL" id="PZM14077.1"/>
    </source>
</evidence>
<dbReference type="Proteomes" id="UP000248925">
    <property type="component" value="Unassembled WGS sequence"/>
</dbReference>
<accession>A0A2W4CML6</accession>
<dbReference type="InterPro" id="IPR013094">
    <property type="entry name" value="AB_hydrolase_3"/>
</dbReference>
<dbReference type="AlphaFoldDB" id="A0A2W4CML6"/>